<keyword evidence="2" id="KW-0012">Acyltransferase</keyword>
<dbReference type="PROSITE" id="PS51186">
    <property type="entry name" value="GNAT"/>
    <property type="match status" value="1"/>
</dbReference>
<accession>A0ABZ2E8A9</accession>
<evidence type="ECO:0000313" key="3">
    <source>
        <dbReference type="Proteomes" id="UP001318120"/>
    </source>
</evidence>
<dbReference type="PANTHER" id="PTHR43415">
    <property type="entry name" value="SPERMIDINE N(1)-ACETYLTRANSFERASE"/>
    <property type="match status" value="1"/>
</dbReference>
<dbReference type="SUPFAM" id="SSF55729">
    <property type="entry name" value="Acyl-CoA N-acyltransferases (Nat)"/>
    <property type="match status" value="1"/>
</dbReference>
<protein>
    <submittedName>
        <fullName evidence="2">UDP-4-amino-4, 6-dideoxy-N-acetyl-beta-L-altrosamine N-acetyltransferase</fullName>
        <ecNumber evidence="2">2.3.1.202</ecNumber>
    </submittedName>
</protein>
<evidence type="ECO:0000313" key="2">
    <source>
        <dbReference type="EMBL" id="WWC41960.1"/>
    </source>
</evidence>
<keyword evidence="3" id="KW-1185">Reference proteome</keyword>
<name>A0ABZ2E8A9_9BACT</name>
<sequence>MLESLINGIRLVNFTSLDTKEIKIIYNWRNNPKIAKYMINKSITWDEHLGFIDSLTNSQDKIYFLVYKDDLAIGVISFVNISKSSCEFGIYASPDLRGMGDLLMGVVVDYAFNRLRVKEILAKAFMDNLRAITLYTKFEFKIIKKDKDMIYFSHQGGVELNIPLCQERLLA</sequence>
<feature type="domain" description="N-acetyltransferase" evidence="1">
    <location>
        <begin position="12"/>
        <end position="165"/>
    </location>
</feature>
<dbReference type="NCBIfam" id="TIGR03585">
    <property type="entry name" value="PseH"/>
    <property type="match status" value="1"/>
</dbReference>
<evidence type="ECO:0000259" key="1">
    <source>
        <dbReference type="PROSITE" id="PS51186"/>
    </source>
</evidence>
<keyword evidence="2" id="KW-0808">Transferase</keyword>
<dbReference type="GeneID" id="93112666"/>
<proteinExistence type="predicted"/>
<dbReference type="Gene3D" id="3.40.630.30">
    <property type="match status" value="1"/>
</dbReference>
<dbReference type="PANTHER" id="PTHR43415:SF3">
    <property type="entry name" value="GNAT-FAMILY ACETYLTRANSFERASE"/>
    <property type="match status" value="1"/>
</dbReference>
<dbReference type="EC" id="2.3.1.202" evidence="2"/>
<dbReference type="Pfam" id="PF13302">
    <property type="entry name" value="Acetyltransf_3"/>
    <property type="match status" value="1"/>
</dbReference>
<dbReference type="Proteomes" id="UP001318120">
    <property type="component" value="Chromosome"/>
</dbReference>
<dbReference type="RefSeq" id="WP_337194563.1">
    <property type="nucleotide sequence ID" value="NZ_CP144916.1"/>
</dbReference>
<dbReference type="InterPro" id="IPR020036">
    <property type="entry name" value="PseH"/>
</dbReference>
<dbReference type="EMBL" id="CP144916">
    <property type="protein sequence ID" value="WWC41960.1"/>
    <property type="molecule type" value="Genomic_DNA"/>
</dbReference>
<reference evidence="2 3" key="1">
    <citation type="journal article" date="2017" name="Genome Biol. Evol.">
        <title>Comparative Genomic Analysis Identifies a Campylobacter Clade Deficient in Selenium Metabolism.</title>
        <authorList>
            <person name="Miller W.G."/>
            <person name="Yee E."/>
            <person name="Lopes B.S."/>
            <person name="Chapman M.H."/>
            <person name="Huynh S."/>
            <person name="Bono J.L."/>
            <person name="Parker C.T."/>
            <person name="Strachan N.J.C."/>
            <person name="Forbes K.J."/>
        </authorList>
    </citation>
    <scope>NUCLEOTIDE SEQUENCE [LARGE SCALE GENOMIC DNA]</scope>
    <source>
        <strain evidence="2 3">RM9261</strain>
    </source>
</reference>
<gene>
    <name evidence="2" type="primary">pseH</name>
    <name evidence="2" type="ORF">CVIC9261_01110</name>
</gene>
<dbReference type="InterPro" id="IPR016181">
    <property type="entry name" value="Acyl_CoA_acyltransferase"/>
</dbReference>
<dbReference type="GO" id="GO:0016746">
    <property type="term" value="F:acyltransferase activity"/>
    <property type="evidence" value="ECO:0007669"/>
    <property type="project" value="UniProtKB-KW"/>
</dbReference>
<organism evidence="2 3">
    <name type="scientific">Campylobacter vicugnae</name>
    <dbReference type="NCBI Taxonomy" id="1660076"/>
    <lineage>
        <taxon>Bacteria</taxon>
        <taxon>Pseudomonadati</taxon>
        <taxon>Campylobacterota</taxon>
        <taxon>Epsilonproteobacteria</taxon>
        <taxon>Campylobacterales</taxon>
        <taxon>Campylobacteraceae</taxon>
        <taxon>Campylobacter</taxon>
    </lineage>
</organism>
<dbReference type="InterPro" id="IPR000182">
    <property type="entry name" value="GNAT_dom"/>
</dbReference>